<evidence type="ECO:0000313" key="1">
    <source>
        <dbReference type="EMBL" id="KNC83849.1"/>
    </source>
</evidence>
<reference evidence="1 2" key="1">
    <citation type="submission" date="2011-02" db="EMBL/GenBank/DDBJ databases">
        <title>The Genome Sequence of Sphaeroforma arctica JP610.</title>
        <authorList>
            <consortium name="The Broad Institute Genome Sequencing Platform"/>
            <person name="Russ C."/>
            <person name="Cuomo C."/>
            <person name="Young S.K."/>
            <person name="Zeng Q."/>
            <person name="Gargeya S."/>
            <person name="Alvarado L."/>
            <person name="Berlin A."/>
            <person name="Chapman S.B."/>
            <person name="Chen Z."/>
            <person name="Freedman E."/>
            <person name="Gellesch M."/>
            <person name="Goldberg J."/>
            <person name="Griggs A."/>
            <person name="Gujja S."/>
            <person name="Heilman E."/>
            <person name="Heiman D."/>
            <person name="Howarth C."/>
            <person name="Mehta T."/>
            <person name="Neiman D."/>
            <person name="Pearson M."/>
            <person name="Roberts A."/>
            <person name="Saif S."/>
            <person name="Shea T."/>
            <person name="Shenoy N."/>
            <person name="Sisk P."/>
            <person name="Stolte C."/>
            <person name="Sykes S."/>
            <person name="White J."/>
            <person name="Yandava C."/>
            <person name="Burger G."/>
            <person name="Gray M.W."/>
            <person name="Holland P.W.H."/>
            <person name="King N."/>
            <person name="Lang F.B.F."/>
            <person name="Roger A.J."/>
            <person name="Ruiz-Trillo I."/>
            <person name="Haas B."/>
            <person name="Nusbaum C."/>
            <person name="Birren B."/>
        </authorList>
    </citation>
    <scope>NUCLEOTIDE SEQUENCE [LARGE SCALE GENOMIC DNA]</scope>
    <source>
        <strain evidence="1 2">JP610</strain>
    </source>
</reference>
<gene>
    <name evidence="1" type="ORF">SARC_03906</name>
</gene>
<accession>A0A0L0G4M1</accession>
<proteinExistence type="predicted"/>
<protein>
    <submittedName>
        <fullName evidence="1">Uncharacterized protein</fullName>
    </submittedName>
</protein>
<sequence length="105" mass="10943">MLLIVVVRKTSGLATLADGFVAGSLNIYIYFHATTKQEDIAVCQTIRELLCVGGGVKDDDAEGEGLTDGVALLVAVGSTHAVYSSSRVTSISTSPSLIEIVQSLN</sequence>
<keyword evidence="2" id="KW-1185">Reference proteome</keyword>
<dbReference type="EMBL" id="KQ241805">
    <property type="protein sequence ID" value="KNC83849.1"/>
    <property type="molecule type" value="Genomic_DNA"/>
</dbReference>
<dbReference type="Proteomes" id="UP000054560">
    <property type="component" value="Unassembled WGS sequence"/>
</dbReference>
<organism evidence="1 2">
    <name type="scientific">Sphaeroforma arctica JP610</name>
    <dbReference type="NCBI Taxonomy" id="667725"/>
    <lineage>
        <taxon>Eukaryota</taxon>
        <taxon>Ichthyosporea</taxon>
        <taxon>Ichthyophonida</taxon>
        <taxon>Sphaeroforma</taxon>
    </lineage>
</organism>
<dbReference type="GeneID" id="25904410"/>
<name>A0A0L0G4M1_9EUKA</name>
<dbReference type="RefSeq" id="XP_014157751.1">
    <property type="nucleotide sequence ID" value="XM_014302276.1"/>
</dbReference>
<dbReference type="AlphaFoldDB" id="A0A0L0G4M1"/>
<evidence type="ECO:0000313" key="2">
    <source>
        <dbReference type="Proteomes" id="UP000054560"/>
    </source>
</evidence>